<evidence type="ECO:0000256" key="2">
    <source>
        <dbReference type="ARBA" id="ARBA00022723"/>
    </source>
</evidence>
<feature type="domain" description="RRM" evidence="12">
    <location>
        <begin position="104"/>
        <end position="201"/>
    </location>
</feature>
<keyword evidence="7" id="KW-0539">Nucleus</keyword>
<dbReference type="SUPFAM" id="SSF57850">
    <property type="entry name" value="RING/U-box"/>
    <property type="match status" value="1"/>
</dbReference>
<feature type="region of interest" description="Disordered" evidence="10">
    <location>
        <begin position="1000"/>
        <end position="1025"/>
    </location>
</feature>
<dbReference type="EMBL" id="JANBPT010000163">
    <property type="protein sequence ID" value="KAJ1926554.1"/>
    <property type="molecule type" value="Genomic_DNA"/>
</dbReference>
<feature type="compositionally biased region" description="Polar residues" evidence="10">
    <location>
        <begin position="500"/>
        <end position="513"/>
    </location>
</feature>
<feature type="region of interest" description="Disordered" evidence="10">
    <location>
        <begin position="789"/>
        <end position="819"/>
    </location>
</feature>
<feature type="region of interest" description="Disordered" evidence="10">
    <location>
        <begin position="76"/>
        <end position="95"/>
    </location>
</feature>
<keyword evidence="2" id="KW-0479">Metal-binding</keyword>
<evidence type="ECO:0000256" key="1">
    <source>
        <dbReference type="ARBA" id="ARBA00004123"/>
    </source>
</evidence>
<dbReference type="OrthoDB" id="1923159at2759"/>
<dbReference type="SUPFAM" id="SSF54928">
    <property type="entry name" value="RNA-binding domain, RBD"/>
    <property type="match status" value="1"/>
</dbReference>
<feature type="compositionally biased region" description="Basic residues" evidence="10">
    <location>
        <begin position="1118"/>
        <end position="1132"/>
    </location>
</feature>
<comment type="caution">
    <text evidence="13">The sequence shown here is derived from an EMBL/GenBank/DDBJ whole genome shotgun (WGS) entry which is preliminary data.</text>
</comment>
<sequence>MLTVEDWECPLCLEEMDFSDRGFKPCACGYQVCRFCWNHIKEDLNDKCPACRRTYSEQTPIFTPLTKEDIQRLKQEKRAKQRQQREAENSSRKHMQNMRVIQKNLVYIIGLSNRVANEETLRRHEYFGQFGKITKVVVNKRNSGGQGSPSGGSSSSSTQHPHLSYGVYLTYARKDDAARAIAAVDGSMSDGKQLKATFGTTKYCTYYLRHVACQNPDCMYLHEPGQEADSYMKEELAAGKSPNQGKVPSIASPTLFPALNAPVETERRAVSPVRKPAPVSLAAAVKEKPRLTTSSSSRVAKDVAPSSALPATASWARLGSAKPSGRPSPLAEERDRANTLRVSERLVTSPSGKARAKSISNGSVAKDSRAESKATLKLSTRLSSKQTSRAETKPKRTSISDEPAAGGGSSAGPATKTIPAATSAIAATSPRAVESAAISTADAATSSSSPAMGEAAQPKAGAKDMPTYSSSFDPFKPRLSEESPAATAEQLPSPPMADHTLSQAPADTDSGSPSAVRGFDPFNAPLASPRLPNGSLPAVGDGPKSPINEFLPNLNLGNSILAGTAGDGPPGSLFQLTRTPSDTGSSAEAHPMPPPIRRTSTLSGGISAAPGASVAPEPTADLPLASRDEERSAMDALFSKLKLNPAPTTSRFAHHFQSTGGDAPLSPRHPGSLASATTTSGLAAPPGLSRTSSRIGPGLSLDGFKAANGDSVLKSPVSDLLTPAAFNLAPPPTLAEASGPLGDHSLASRLLGTVSGLSAPGGVSHASSGFDYQQRSGQLNEIFARLVSQQTPTGSDSQAAPPPLAGLAYPTSSNPTSTESALQNIDKLLIDAGALNTTNQPGRQRSPVGFEDPAIMSIRAGQGRRSLLQAAREDQRPSSAAAEAGGRKVSIGGSTQSRFFASKVPTEEGATGKGEEKSLAATTVAASAEMSAPTSQSGRNLLDTLFRNAGLNLSTGTSTGGGVSAGLGGLSGRTGNSLLHGLPSSGPAANGPNYLEPPHGLFGNSNHQQHHHHLPLLSPGFGAPASAGGNSNLSSFLHDTGSHGPPPSLSAQLGMLPGHNQGMGLAGGPYPDLGFLNGPGFGMDHQQQPLNYSFQQQPPPPFGVSTASSSGYPGHLGHLPHHLPHHPPHHPHPQPGMFMHHDQQQQHHGSNLGPWMPLGVSSGGSGVSSGPHNPPTSLLSPAAPFAPHAQVGANGLGLPAFLNSNGGVGSHFGEHNTATAGSNGSAGHGFQH</sequence>
<feature type="compositionally biased region" description="Polar residues" evidence="10">
    <location>
        <begin position="651"/>
        <end position="660"/>
    </location>
</feature>
<keyword evidence="4" id="KW-0862">Zinc</keyword>
<dbReference type="FunFam" id="3.30.40.10:FF:000006">
    <property type="entry name" value="CCR4-NOT transcription complex subunit 4"/>
    <property type="match status" value="1"/>
</dbReference>
<dbReference type="GO" id="GO:0030014">
    <property type="term" value="C:CCR4-NOT complex"/>
    <property type="evidence" value="ECO:0007669"/>
    <property type="project" value="InterPro"/>
</dbReference>
<feature type="compositionally biased region" description="Polar residues" evidence="10">
    <location>
        <begin position="1216"/>
        <end position="1225"/>
    </location>
</feature>
<dbReference type="GO" id="GO:0008270">
    <property type="term" value="F:zinc ion binding"/>
    <property type="evidence" value="ECO:0007669"/>
    <property type="project" value="UniProtKB-KW"/>
</dbReference>
<dbReference type="GO" id="GO:0005634">
    <property type="term" value="C:nucleus"/>
    <property type="evidence" value="ECO:0007669"/>
    <property type="project" value="UniProtKB-SubCell"/>
</dbReference>
<comment type="subcellular location">
    <subcellularLocation>
        <location evidence="1">Nucleus</location>
    </subcellularLocation>
</comment>
<name>A0A9W8AH30_9FUNG</name>
<evidence type="ECO:0000256" key="6">
    <source>
        <dbReference type="ARBA" id="ARBA00023054"/>
    </source>
</evidence>
<proteinExistence type="predicted"/>
<dbReference type="SMART" id="SM00361">
    <property type="entry name" value="RRM_1"/>
    <property type="match status" value="1"/>
</dbReference>
<keyword evidence="13" id="KW-0808">Transferase</keyword>
<feature type="region of interest" description="Disordered" evidence="10">
    <location>
        <begin position="1116"/>
        <end position="1180"/>
    </location>
</feature>
<keyword evidence="3 8" id="KW-0863">Zinc-finger</keyword>
<evidence type="ECO:0000313" key="14">
    <source>
        <dbReference type="Proteomes" id="UP001150569"/>
    </source>
</evidence>
<dbReference type="PROSITE" id="PS50102">
    <property type="entry name" value="RRM"/>
    <property type="match status" value="1"/>
</dbReference>
<dbReference type="PANTHER" id="PTHR12603:SF0">
    <property type="entry name" value="CCR4-NOT TRANSCRIPTION COMPLEX SUBUNIT 4"/>
    <property type="match status" value="1"/>
</dbReference>
<dbReference type="AlphaFoldDB" id="A0A9W8AH30"/>
<feature type="region of interest" description="Disordered" evidence="10">
    <location>
        <begin position="286"/>
        <end position="416"/>
    </location>
</feature>
<dbReference type="InterPro" id="IPR000504">
    <property type="entry name" value="RRM_dom"/>
</dbReference>
<dbReference type="CDD" id="cd12438">
    <property type="entry name" value="RRM_CNOT4"/>
    <property type="match status" value="1"/>
</dbReference>
<dbReference type="EC" id="2.3.2.27" evidence="13"/>
<dbReference type="CDD" id="cd16618">
    <property type="entry name" value="mRING-HC-C4C4_CNOT4"/>
    <property type="match status" value="1"/>
</dbReference>
<reference evidence="13" key="1">
    <citation type="submission" date="2022-07" db="EMBL/GenBank/DDBJ databases">
        <title>Phylogenomic reconstructions and comparative analyses of Kickxellomycotina fungi.</title>
        <authorList>
            <person name="Reynolds N.K."/>
            <person name="Stajich J.E."/>
            <person name="Barry K."/>
            <person name="Grigoriev I.V."/>
            <person name="Crous P."/>
            <person name="Smith M.E."/>
        </authorList>
    </citation>
    <scope>NUCLEOTIDE SEQUENCE</scope>
    <source>
        <strain evidence="13">RSA 861</strain>
    </source>
</reference>
<protein>
    <submittedName>
        <fullName evidence="13">Transcriptional repressor general negative regulator of transcription subunit 4</fullName>
        <ecNumber evidence="13">2.3.2.27</ecNumber>
    </submittedName>
</protein>
<feature type="compositionally biased region" description="Low complexity" evidence="10">
    <location>
        <begin position="1015"/>
        <end position="1025"/>
    </location>
</feature>
<dbReference type="GO" id="GO:0016567">
    <property type="term" value="P:protein ubiquitination"/>
    <property type="evidence" value="ECO:0007669"/>
    <property type="project" value="TreeGrafter"/>
</dbReference>
<evidence type="ECO:0000256" key="9">
    <source>
        <dbReference type="PROSITE-ProRule" id="PRU00176"/>
    </source>
</evidence>
<dbReference type="InterPro" id="IPR035979">
    <property type="entry name" value="RBD_domain_sf"/>
</dbReference>
<evidence type="ECO:0000256" key="7">
    <source>
        <dbReference type="ARBA" id="ARBA00023242"/>
    </source>
</evidence>
<dbReference type="PANTHER" id="PTHR12603">
    <property type="entry name" value="CCR4-NOT TRANSCRIPTION COMPLEX RELATED"/>
    <property type="match status" value="1"/>
</dbReference>
<feature type="compositionally biased region" description="Polar residues" evidence="10">
    <location>
        <begin position="377"/>
        <end position="387"/>
    </location>
</feature>
<dbReference type="Gene3D" id="3.30.40.10">
    <property type="entry name" value="Zinc/RING finger domain, C3HC4 (zinc finger)"/>
    <property type="match status" value="1"/>
</dbReference>
<evidence type="ECO:0000256" key="10">
    <source>
        <dbReference type="SAM" id="MobiDB-lite"/>
    </source>
</evidence>
<feature type="region of interest" description="Disordered" evidence="10">
    <location>
        <begin position="140"/>
        <end position="160"/>
    </location>
</feature>
<dbReference type="Proteomes" id="UP001150569">
    <property type="component" value="Unassembled WGS sequence"/>
</dbReference>
<dbReference type="InterPro" id="IPR034261">
    <property type="entry name" value="CNOT4_RRM"/>
</dbReference>
<keyword evidence="5 9" id="KW-0694">RNA-binding</keyword>
<keyword evidence="13" id="KW-0012">Acyltransferase</keyword>
<dbReference type="PROSITE" id="PS50089">
    <property type="entry name" value="ZF_RING_2"/>
    <property type="match status" value="1"/>
</dbReference>
<evidence type="ECO:0000256" key="3">
    <source>
        <dbReference type="ARBA" id="ARBA00022771"/>
    </source>
</evidence>
<feature type="compositionally biased region" description="Low complexity" evidence="10">
    <location>
        <begin position="441"/>
        <end position="451"/>
    </location>
</feature>
<dbReference type="GO" id="GO:0003723">
    <property type="term" value="F:RNA binding"/>
    <property type="evidence" value="ECO:0007669"/>
    <property type="project" value="UniProtKB-UniRule"/>
</dbReference>
<dbReference type="InterPro" id="IPR039780">
    <property type="entry name" value="Mot2"/>
</dbReference>
<evidence type="ECO:0000256" key="8">
    <source>
        <dbReference type="PROSITE-ProRule" id="PRU00175"/>
    </source>
</evidence>
<keyword evidence="6" id="KW-0175">Coiled coil</keyword>
<feature type="region of interest" description="Disordered" evidence="10">
    <location>
        <begin position="872"/>
        <end position="937"/>
    </location>
</feature>
<organism evidence="13 14">
    <name type="scientific">Tieghemiomyces parasiticus</name>
    <dbReference type="NCBI Taxonomy" id="78921"/>
    <lineage>
        <taxon>Eukaryota</taxon>
        <taxon>Fungi</taxon>
        <taxon>Fungi incertae sedis</taxon>
        <taxon>Zoopagomycota</taxon>
        <taxon>Kickxellomycotina</taxon>
        <taxon>Dimargaritomycetes</taxon>
        <taxon>Dimargaritales</taxon>
        <taxon>Dimargaritaceae</taxon>
        <taxon>Tieghemiomyces</taxon>
    </lineage>
</organism>
<evidence type="ECO:0000256" key="5">
    <source>
        <dbReference type="ARBA" id="ARBA00022884"/>
    </source>
</evidence>
<dbReference type="InterPro" id="IPR012677">
    <property type="entry name" value="Nucleotide-bd_a/b_plait_sf"/>
</dbReference>
<feature type="compositionally biased region" description="Low complexity" evidence="10">
    <location>
        <begin position="670"/>
        <end position="687"/>
    </location>
</feature>
<evidence type="ECO:0000259" key="12">
    <source>
        <dbReference type="PROSITE" id="PS50102"/>
    </source>
</evidence>
<dbReference type="InterPro" id="IPR039515">
    <property type="entry name" value="NOT4_mRING-HC-C4C4"/>
</dbReference>
<accession>A0A9W8AH30</accession>
<gene>
    <name evidence="13" type="primary">NOT4_2</name>
    <name evidence="13" type="ORF">IWQ60_003697</name>
</gene>
<dbReference type="Gene3D" id="3.30.70.330">
    <property type="match status" value="1"/>
</dbReference>
<feature type="compositionally biased region" description="Polar residues" evidence="10">
    <location>
        <begin position="789"/>
        <end position="798"/>
    </location>
</feature>
<keyword evidence="14" id="KW-1185">Reference proteome</keyword>
<dbReference type="GO" id="GO:0061630">
    <property type="term" value="F:ubiquitin protein ligase activity"/>
    <property type="evidence" value="ECO:0007669"/>
    <property type="project" value="UniProtKB-EC"/>
</dbReference>
<dbReference type="InterPro" id="IPR013083">
    <property type="entry name" value="Znf_RING/FYVE/PHD"/>
</dbReference>
<feature type="region of interest" description="Disordered" evidence="10">
    <location>
        <begin position="651"/>
        <end position="695"/>
    </location>
</feature>
<feature type="compositionally biased region" description="Basic and acidic residues" evidence="10">
    <location>
        <begin position="331"/>
        <end position="344"/>
    </location>
</feature>
<feature type="region of interest" description="Disordered" evidence="10">
    <location>
        <begin position="578"/>
        <end position="620"/>
    </location>
</feature>
<feature type="compositionally biased region" description="Basic and acidic residues" evidence="10">
    <location>
        <begin position="76"/>
        <end position="91"/>
    </location>
</feature>
<evidence type="ECO:0000256" key="4">
    <source>
        <dbReference type="ARBA" id="ARBA00022833"/>
    </source>
</evidence>
<feature type="region of interest" description="Disordered" evidence="10">
    <location>
        <begin position="1213"/>
        <end position="1232"/>
    </location>
</feature>
<feature type="region of interest" description="Disordered" evidence="10">
    <location>
        <begin position="441"/>
        <end position="528"/>
    </location>
</feature>
<dbReference type="InterPro" id="IPR001841">
    <property type="entry name" value="Znf_RING"/>
</dbReference>
<feature type="domain" description="RING-type" evidence="11">
    <location>
        <begin position="9"/>
        <end position="52"/>
    </location>
</feature>
<dbReference type="Pfam" id="PF14570">
    <property type="entry name" value="zf-RING_4"/>
    <property type="match status" value="1"/>
</dbReference>
<evidence type="ECO:0000259" key="11">
    <source>
        <dbReference type="PROSITE" id="PS50089"/>
    </source>
</evidence>
<evidence type="ECO:0000313" key="13">
    <source>
        <dbReference type="EMBL" id="KAJ1926554.1"/>
    </source>
</evidence>
<dbReference type="InterPro" id="IPR003954">
    <property type="entry name" value="RRM_euk-type"/>
</dbReference>